<protein>
    <recommendedName>
        <fullName evidence="3">C2H2-type domain-containing protein</fullName>
    </recommendedName>
</protein>
<dbReference type="PANTHER" id="PTHR14947">
    <property type="entry name" value="ZINC FINGER PROTEIN"/>
    <property type="match status" value="1"/>
</dbReference>
<dbReference type="SUPFAM" id="SSF57667">
    <property type="entry name" value="beta-beta-alpha zinc fingers"/>
    <property type="match status" value="1"/>
</dbReference>
<dbReference type="Proteomes" id="UP000472271">
    <property type="component" value="Chromosome 16"/>
</dbReference>
<evidence type="ECO:0008006" key="3">
    <source>
        <dbReference type="Google" id="ProtNLM"/>
    </source>
</evidence>
<dbReference type="InterPro" id="IPR036236">
    <property type="entry name" value="Znf_C2H2_sf"/>
</dbReference>
<dbReference type="Gene3D" id="3.30.160.60">
    <property type="entry name" value="Classic Zinc Finger"/>
    <property type="match status" value="1"/>
</dbReference>
<proteinExistence type="predicted"/>
<accession>A0A673A7P7</accession>
<evidence type="ECO:0000313" key="1">
    <source>
        <dbReference type="Ensembl" id="ENSSORP00005024708.1"/>
    </source>
</evidence>
<dbReference type="AlphaFoldDB" id="A0A673A7P7"/>
<dbReference type="PANTHER" id="PTHR14947:SF24">
    <property type="entry name" value="ZINC FINGER PROTEIN 781-RELATED"/>
    <property type="match status" value="1"/>
</dbReference>
<reference evidence="1" key="3">
    <citation type="submission" date="2025-09" db="UniProtKB">
        <authorList>
            <consortium name="Ensembl"/>
        </authorList>
    </citation>
    <scope>IDENTIFICATION</scope>
</reference>
<dbReference type="Ensembl" id="ENSSORT00005025439.1">
    <property type="protein sequence ID" value="ENSSORP00005024708.1"/>
    <property type="gene ID" value="ENSSORG00005011889.1"/>
</dbReference>
<keyword evidence="2" id="KW-1185">Reference proteome</keyword>
<dbReference type="InParanoid" id="A0A673A7P7"/>
<organism evidence="1 2">
    <name type="scientific">Sphaeramia orbicularis</name>
    <name type="common">orbiculate cardinalfish</name>
    <dbReference type="NCBI Taxonomy" id="375764"/>
    <lineage>
        <taxon>Eukaryota</taxon>
        <taxon>Metazoa</taxon>
        <taxon>Chordata</taxon>
        <taxon>Craniata</taxon>
        <taxon>Vertebrata</taxon>
        <taxon>Euteleostomi</taxon>
        <taxon>Actinopterygii</taxon>
        <taxon>Neopterygii</taxon>
        <taxon>Teleostei</taxon>
        <taxon>Neoteleostei</taxon>
        <taxon>Acanthomorphata</taxon>
        <taxon>Gobiaria</taxon>
        <taxon>Kurtiformes</taxon>
        <taxon>Apogonoidei</taxon>
        <taxon>Apogonidae</taxon>
        <taxon>Apogoninae</taxon>
        <taxon>Sphaeramia</taxon>
    </lineage>
</organism>
<sequence length="205" mass="23313">SLSSLQATCSQSNKGKEDVTFRHTNASTMEKDHITVTSVGRLSPKLITLRHTYTSTEEKDHIVVGSKKNHMTVTSVGRHLPNGLPFRHTNASIVEKDNKTYQCGNTFRVLSALFSHLHVHHKNLMYPCDMHNDTLVIQHCVTNKCHRRTHTGEKPYQCRFYNRSFITGSQCAKRECVKNFHKGQKLSSCTKCEALETSRNNQSVQ</sequence>
<reference evidence="1" key="2">
    <citation type="submission" date="2025-08" db="UniProtKB">
        <authorList>
            <consortium name="Ensembl"/>
        </authorList>
    </citation>
    <scope>IDENTIFICATION</scope>
</reference>
<reference evidence="1" key="1">
    <citation type="submission" date="2019-06" db="EMBL/GenBank/DDBJ databases">
        <authorList>
            <consortium name="Wellcome Sanger Institute Data Sharing"/>
        </authorList>
    </citation>
    <scope>NUCLEOTIDE SEQUENCE [LARGE SCALE GENOMIC DNA]</scope>
</reference>
<dbReference type="InterPro" id="IPR039938">
    <property type="entry name" value="Sp4-like"/>
</dbReference>
<name>A0A673A7P7_9TELE</name>
<evidence type="ECO:0000313" key="2">
    <source>
        <dbReference type="Proteomes" id="UP000472271"/>
    </source>
</evidence>